<sequence length="258" mass="29895">MLQYPFALEYTVSEDRLKAIKDSTDNKCLESKKFTAIRVSGVKYYLRIYPNGDKDGHRGKTWIFLHLELGKEKKIGAEYTFSIKSANWTSELDYDFEKNEGYGVSFCTVDELFDPNNKFIVDGKFTLKVEGIVKIQTSEPKTEMELIKSKLVTSKNFKDLWDAGFEDFSFFVDKKEIKVHKCILAAHSPVFAAMFKPPMKEANENKVEISDFSYETVEKALKLCYDQMFYADLSYDESLLLLKFTDKYNVTNIQVISF</sequence>
<protein>
    <submittedName>
        <fullName evidence="2">BTB domain-containing protein</fullName>
    </submittedName>
</protein>
<dbReference type="Proteomes" id="UP000887579">
    <property type="component" value="Unplaced"/>
</dbReference>
<accession>A0AC34F832</accession>
<organism evidence="1 2">
    <name type="scientific">Panagrolaimus sp. ES5</name>
    <dbReference type="NCBI Taxonomy" id="591445"/>
    <lineage>
        <taxon>Eukaryota</taxon>
        <taxon>Metazoa</taxon>
        <taxon>Ecdysozoa</taxon>
        <taxon>Nematoda</taxon>
        <taxon>Chromadorea</taxon>
        <taxon>Rhabditida</taxon>
        <taxon>Tylenchina</taxon>
        <taxon>Panagrolaimomorpha</taxon>
        <taxon>Panagrolaimoidea</taxon>
        <taxon>Panagrolaimidae</taxon>
        <taxon>Panagrolaimus</taxon>
    </lineage>
</organism>
<reference evidence="2" key="1">
    <citation type="submission" date="2022-11" db="UniProtKB">
        <authorList>
            <consortium name="WormBaseParasite"/>
        </authorList>
    </citation>
    <scope>IDENTIFICATION</scope>
</reference>
<evidence type="ECO:0000313" key="1">
    <source>
        <dbReference type="Proteomes" id="UP000887579"/>
    </source>
</evidence>
<name>A0AC34F832_9BILA</name>
<proteinExistence type="predicted"/>
<dbReference type="WBParaSite" id="ES5_v2.g13255.t1">
    <property type="protein sequence ID" value="ES5_v2.g13255.t1"/>
    <property type="gene ID" value="ES5_v2.g13255"/>
</dbReference>
<evidence type="ECO:0000313" key="2">
    <source>
        <dbReference type="WBParaSite" id="ES5_v2.g13255.t1"/>
    </source>
</evidence>